<evidence type="ECO:0000313" key="5">
    <source>
        <dbReference type="EMBL" id="GFF13290.1"/>
    </source>
</evidence>
<dbReference type="EMBL" id="BLJY01000002">
    <property type="protein sequence ID" value="GFF13290.1"/>
    <property type="molecule type" value="Genomic_DNA"/>
</dbReference>
<comment type="subcellular location">
    <subcellularLocation>
        <location evidence="4">Peroxisome membrane</location>
    </subcellularLocation>
</comment>
<evidence type="ECO:0000313" key="6">
    <source>
        <dbReference type="Proteomes" id="UP000452235"/>
    </source>
</evidence>
<protein>
    <submittedName>
        <fullName evidence="5">PEX11 domain protein</fullName>
    </submittedName>
</protein>
<dbReference type="InterPro" id="IPR008733">
    <property type="entry name" value="PEX11"/>
</dbReference>
<keyword evidence="3" id="KW-0576">Peroxisome</keyword>
<keyword evidence="6" id="KW-1185">Reference proteome</keyword>
<comment type="caution">
    <text evidence="5">The sequence shown here is derived from an EMBL/GenBank/DDBJ whole genome shotgun (WGS) entry which is preliminary data.</text>
</comment>
<keyword evidence="2" id="KW-0472">Membrane</keyword>
<dbReference type="VEuPathDB" id="FungiDB:ATEG_02307"/>
<evidence type="ECO:0000256" key="1">
    <source>
        <dbReference type="ARBA" id="ARBA00022593"/>
    </source>
</evidence>
<evidence type="ECO:0000256" key="4">
    <source>
        <dbReference type="ARBA" id="ARBA00046271"/>
    </source>
</evidence>
<dbReference type="GO" id="GO:0005778">
    <property type="term" value="C:peroxisomal membrane"/>
    <property type="evidence" value="ECO:0007669"/>
    <property type="project" value="UniProtKB-SubCell"/>
</dbReference>
<dbReference type="PANTHER" id="PTHR12652">
    <property type="entry name" value="PEROXISOMAL BIOGENESIS FACTOR 11"/>
    <property type="match status" value="1"/>
</dbReference>
<organism evidence="5 6">
    <name type="scientific">Aspergillus terreus</name>
    <dbReference type="NCBI Taxonomy" id="33178"/>
    <lineage>
        <taxon>Eukaryota</taxon>
        <taxon>Fungi</taxon>
        <taxon>Dikarya</taxon>
        <taxon>Ascomycota</taxon>
        <taxon>Pezizomycotina</taxon>
        <taxon>Eurotiomycetes</taxon>
        <taxon>Eurotiomycetidae</taxon>
        <taxon>Eurotiales</taxon>
        <taxon>Aspergillaceae</taxon>
        <taxon>Aspergillus</taxon>
        <taxon>Aspergillus subgen. Circumdati</taxon>
    </lineage>
</organism>
<sequence>MAHTDLVEPRPSLLKQLVNFTSVTAGLEKTLRLIQALALIVAELSLDQLTATRCSIAWNQLALGRRYFRLLDFYGCFEHAYDLLTGNTGNAPSKGAVLTMMELAEFSSLGLYCALENLTILHDMNIWLVSWYTPLLMEANKFWFYSICLSLTRAVWELLFLGSAAQSQNSHAGEKEKSEKESASRPTPYTTAVLKRMIVDACDLSLPGSFLGWTPVGDLGVGIAMVVSTVVASQDIWTKAQQ</sequence>
<gene>
    <name evidence="5" type="ORF">ATEIFO6365_0002040100</name>
</gene>
<accession>A0A5M3YUC2</accession>
<keyword evidence="1" id="KW-0962">Peroxisome biogenesis</keyword>
<dbReference type="PANTHER" id="PTHR12652:SF23">
    <property type="entry name" value="MICROBODY (PEROXISOME) PROLIFERATION PROTEIN PEROXIN 11B (EUROFUNG)"/>
    <property type="match status" value="1"/>
</dbReference>
<reference evidence="5 6" key="1">
    <citation type="submission" date="2020-01" db="EMBL/GenBank/DDBJ databases">
        <title>Aspergillus terreus IFO 6365 whole genome shotgun sequence.</title>
        <authorList>
            <person name="Kanamasa S."/>
            <person name="Takahashi H."/>
        </authorList>
    </citation>
    <scope>NUCLEOTIDE SEQUENCE [LARGE SCALE GENOMIC DNA]</scope>
    <source>
        <strain evidence="5 6">IFO 6365</strain>
    </source>
</reference>
<dbReference type="Proteomes" id="UP000452235">
    <property type="component" value="Unassembled WGS sequence"/>
</dbReference>
<evidence type="ECO:0000256" key="3">
    <source>
        <dbReference type="ARBA" id="ARBA00023140"/>
    </source>
</evidence>
<dbReference type="Pfam" id="PF05648">
    <property type="entry name" value="PEX11"/>
    <property type="match status" value="1"/>
</dbReference>
<dbReference type="AlphaFoldDB" id="A0A5M3YUC2"/>
<name>A0A5M3YUC2_ASPTE</name>
<dbReference type="GO" id="GO:0016559">
    <property type="term" value="P:peroxisome fission"/>
    <property type="evidence" value="ECO:0007669"/>
    <property type="project" value="InterPro"/>
</dbReference>
<evidence type="ECO:0000256" key="2">
    <source>
        <dbReference type="ARBA" id="ARBA00023136"/>
    </source>
</evidence>
<dbReference type="OrthoDB" id="3636394at2759"/>
<proteinExistence type="predicted"/>